<dbReference type="Proteomes" id="UP001152604">
    <property type="component" value="Unassembled WGS sequence"/>
</dbReference>
<protein>
    <recommendedName>
        <fullName evidence="4">Lipoprotein</fullName>
    </recommendedName>
</protein>
<proteinExistence type="predicted"/>
<evidence type="ECO:0000256" key="1">
    <source>
        <dbReference type="SAM" id="MobiDB-lite"/>
    </source>
</evidence>
<organism evidence="2 3">
    <name type="scientific">Mesorhizobium ventifaucium</name>
    <dbReference type="NCBI Taxonomy" id="666020"/>
    <lineage>
        <taxon>Bacteria</taxon>
        <taxon>Pseudomonadati</taxon>
        <taxon>Pseudomonadota</taxon>
        <taxon>Alphaproteobacteria</taxon>
        <taxon>Hyphomicrobiales</taxon>
        <taxon>Phyllobacteriaceae</taxon>
        <taxon>Mesorhizobium</taxon>
    </lineage>
</organism>
<keyword evidence="3" id="KW-1185">Reference proteome</keyword>
<gene>
    <name evidence="2" type="ORF">MES4922_120094</name>
</gene>
<accession>A0ABM9DFI6</accession>
<dbReference type="EMBL" id="CAKXZS010000004">
    <property type="protein sequence ID" value="CAH2395327.1"/>
    <property type="molecule type" value="Genomic_DNA"/>
</dbReference>
<evidence type="ECO:0000313" key="3">
    <source>
        <dbReference type="Proteomes" id="UP001152604"/>
    </source>
</evidence>
<sequence length="97" mass="9552">MGRNRKQATIGITLSIALAGVMGCTSWPPLQPTPLVATPTPAPKVVRRAAAPKVVNRAPKPVAAKKVVTVADEPRPPVIAPLGGSGGGSGGGGGGGW</sequence>
<comment type="caution">
    <text evidence="2">The sequence shown here is derived from an EMBL/GenBank/DDBJ whole genome shotgun (WGS) entry which is preliminary data.</text>
</comment>
<feature type="region of interest" description="Disordered" evidence="1">
    <location>
        <begin position="75"/>
        <end position="97"/>
    </location>
</feature>
<feature type="compositionally biased region" description="Gly residues" evidence="1">
    <location>
        <begin position="83"/>
        <end position="97"/>
    </location>
</feature>
<name>A0ABM9DFI6_9HYPH</name>
<reference evidence="2" key="1">
    <citation type="submission" date="2022-03" db="EMBL/GenBank/DDBJ databases">
        <authorList>
            <person name="Brunel B."/>
        </authorList>
    </citation>
    <scope>NUCLEOTIDE SEQUENCE</scope>
    <source>
        <strain evidence="2">STM4922sample</strain>
    </source>
</reference>
<dbReference type="PROSITE" id="PS51257">
    <property type="entry name" value="PROKAR_LIPOPROTEIN"/>
    <property type="match status" value="1"/>
</dbReference>
<evidence type="ECO:0008006" key="4">
    <source>
        <dbReference type="Google" id="ProtNLM"/>
    </source>
</evidence>
<evidence type="ECO:0000313" key="2">
    <source>
        <dbReference type="EMBL" id="CAH2395327.1"/>
    </source>
</evidence>